<accession>A0AAT9LC26</accession>
<keyword evidence="1" id="KW-0812">Transmembrane</keyword>
<dbReference type="InterPro" id="IPR018710">
    <property type="entry name" value="DUF2232"/>
</dbReference>
<feature type="transmembrane region" description="Helical" evidence="1">
    <location>
        <begin position="249"/>
        <end position="270"/>
    </location>
</feature>
<feature type="transmembrane region" description="Helical" evidence="1">
    <location>
        <begin position="214"/>
        <end position="237"/>
    </location>
</feature>
<dbReference type="PANTHER" id="PTHR41324">
    <property type="entry name" value="MEMBRANE PROTEIN-RELATED"/>
    <property type="match status" value="1"/>
</dbReference>
<name>A0AAT9LC26_9FIRM</name>
<proteinExistence type="predicted"/>
<feature type="transmembrane region" description="Helical" evidence="1">
    <location>
        <begin position="174"/>
        <end position="193"/>
    </location>
</feature>
<reference evidence="2" key="1">
    <citation type="submission" date="2020-10" db="EMBL/GenBank/DDBJ databases">
        <authorList>
            <person name="Kadnikov V."/>
            <person name="Beletsky A.V."/>
            <person name="Mardanov A.V."/>
            <person name="Karnachuk O.V."/>
            <person name="Ravin N.V."/>
        </authorList>
    </citation>
    <scope>NUCLEOTIDE SEQUENCE</scope>
    <source>
        <strain evidence="2">Bu02</strain>
    </source>
</reference>
<gene>
    <name evidence="2" type="ORF">IMF26_07160</name>
</gene>
<feature type="transmembrane region" description="Helical" evidence="1">
    <location>
        <begin position="77"/>
        <end position="94"/>
    </location>
</feature>
<feature type="transmembrane region" description="Helical" evidence="1">
    <location>
        <begin position="12"/>
        <end position="40"/>
    </location>
</feature>
<evidence type="ECO:0000256" key="1">
    <source>
        <dbReference type="SAM" id="Phobius"/>
    </source>
</evidence>
<keyword evidence="1" id="KW-0472">Membrane</keyword>
<dbReference type="Pfam" id="PF09991">
    <property type="entry name" value="DUF2232"/>
    <property type="match status" value="1"/>
</dbReference>
<reference evidence="2" key="2">
    <citation type="journal article" date="2023" name="Biology">
        <title>Prokaryotic Life Associated with Coal-Fire Gas Vents Revealed by Metagenomics.</title>
        <authorList>
            <person name="Kadnikov V.V."/>
            <person name="Mardanov A.V."/>
            <person name="Beletsky A.V."/>
            <person name="Karnachuk O.V."/>
            <person name="Ravin N.V."/>
        </authorList>
    </citation>
    <scope>NUCLEOTIDE SEQUENCE</scope>
    <source>
        <strain evidence="2">Bu02</strain>
    </source>
</reference>
<evidence type="ECO:0000313" key="2">
    <source>
        <dbReference type="EMBL" id="QUL97867.1"/>
    </source>
</evidence>
<dbReference type="PANTHER" id="PTHR41324:SF1">
    <property type="entry name" value="DUF2232 DOMAIN-CONTAINING PROTEIN"/>
    <property type="match status" value="1"/>
</dbReference>
<dbReference type="KEGG" id="fcz:IMF26_07160"/>
<feature type="transmembrane region" description="Helical" evidence="1">
    <location>
        <begin position="277"/>
        <end position="302"/>
    </location>
</feature>
<keyword evidence="1" id="KW-1133">Transmembrane helix</keyword>
<dbReference type="EMBL" id="CP062796">
    <property type="protein sequence ID" value="QUL97867.1"/>
    <property type="molecule type" value="Genomic_DNA"/>
</dbReference>
<sequence>MTGRYARPLVESALLAALGSVLVLVGYYLPFIGPLAIFIWPLPSAIAVLRHGVRWGVLCSVVTGLSLLMFIDWITAVGFWLAFAVTGVTFGYTVRRSMSSPTVVLLTAVAALVGIVAALASAYFVAGFTPEKLIDEYIESVKLAVEMNRKILGSNPALEQFAQVSQMKDMLLKLFPSSVLLAALLQSYVNFEISRRVLARLQMRIDPLPPFSRWILPEFIAHAAILSYMVIILEPYHKTPVLTRAAENVLLFLSFLLLVEAFSAISYYLLRVGVPRVLVGLICFYLFTIPSVSTLLAFFGIIDILFDFRRLRYGWIDEL</sequence>
<feature type="transmembrane region" description="Helical" evidence="1">
    <location>
        <begin position="103"/>
        <end position="126"/>
    </location>
</feature>
<dbReference type="AlphaFoldDB" id="A0AAT9LC26"/>
<protein>
    <submittedName>
        <fullName evidence="2">DUF2232 domain-containing protein</fullName>
    </submittedName>
</protein>
<organism evidence="2">
    <name type="scientific">Candidatus Fermentithermobacillus carboniphilus</name>
    <dbReference type="NCBI Taxonomy" id="3085328"/>
    <lineage>
        <taxon>Bacteria</taxon>
        <taxon>Bacillati</taxon>
        <taxon>Bacillota</taxon>
        <taxon>Candidatus Fermentithermobacillia</taxon>
        <taxon>Candidatus Fermentithermobacillales</taxon>
        <taxon>Candidatus Fermentithermobacillaceae</taxon>
        <taxon>Candidatus Fermentithermobacillus</taxon>
    </lineage>
</organism>